<dbReference type="OrthoDB" id="4350300at2"/>
<organism evidence="4 5">
    <name type="scientific">Thermobifida halotolerans</name>
    <dbReference type="NCBI Taxonomy" id="483545"/>
    <lineage>
        <taxon>Bacteria</taxon>
        <taxon>Bacillati</taxon>
        <taxon>Actinomycetota</taxon>
        <taxon>Actinomycetes</taxon>
        <taxon>Streptosporangiales</taxon>
        <taxon>Nocardiopsidaceae</taxon>
        <taxon>Thermobifida</taxon>
    </lineage>
</organism>
<dbReference type="InterPro" id="IPR003439">
    <property type="entry name" value="ABC_transporter-like_ATP-bd"/>
</dbReference>
<accession>A0A399G7Y0</accession>
<name>A0A399G7Y0_9ACTN</name>
<evidence type="ECO:0000256" key="3">
    <source>
        <dbReference type="ARBA" id="ARBA00022840"/>
    </source>
</evidence>
<dbReference type="InterPro" id="IPR003593">
    <property type="entry name" value="AAA+_ATPase"/>
</dbReference>
<keyword evidence="3 4" id="KW-0067">ATP-binding</keyword>
<dbReference type="GO" id="GO:0016887">
    <property type="term" value="F:ATP hydrolysis activity"/>
    <property type="evidence" value="ECO:0007669"/>
    <property type="project" value="InterPro"/>
</dbReference>
<dbReference type="Pfam" id="PF12399">
    <property type="entry name" value="BCA_ABC_TP_C"/>
    <property type="match status" value="1"/>
</dbReference>
<dbReference type="FunFam" id="3.40.50.300:FF:000421">
    <property type="entry name" value="Branched-chain amino acid ABC transporter ATP-binding protein"/>
    <property type="match status" value="1"/>
</dbReference>
<sequence>MAPTAQSPLMEVEGVTVRFGGLAALSDVGLSIAPRSVTGLIGPNGAGKTTLFNVLTGVVRPQSGTVRFKGRQLRGHRQHHLAGMGISRTFQGLNLFGYMSVLDNVIVGADPLGRSRLPEMLTGLGRYQRDERELTDRAMSVLEEFGIADVAHALPATLPYGLQKRVALARALVSEPELLLLDEPASGLSGADMADLAATIRRCSRTMGVMLVEHHMDLVMDVCDHIVVLNFGQVICAGPPSTVQADPAVAEAYLGTPVQEAAGD</sequence>
<protein>
    <submittedName>
        <fullName evidence="4">ABC transporter ATP-binding protein</fullName>
    </submittedName>
</protein>
<dbReference type="SUPFAM" id="SSF52540">
    <property type="entry name" value="P-loop containing nucleoside triphosphate hydrolases"/>
    <property type="match status" value="1"/>
</dbReference>
<keyword evidence="2" id="KW-0547">Nucleotide-binding</keyword>
<dbReference type="GO" id="GO:0005886">
    <property type="term" value="C:plasma membrane"/>
    <property type="evidence" value="ECO:0007669"/>
    <property type="project" value="TreeGrafter"/>
</dbReference>
<dbReference type="EMBL" id="CP063196">
    <property type="protein sequence ID" value="UOE21573.1"/>
    <property type="molecule type" value="Genomic_DNA"/>
</dbReference>
<gene>
    <name evidence="4" type="ORF">NI17_011000</name>
</gene>
<dbReference type="InterPro" id="IPR027417">
    <property type="entry name" value="P-loop_NTPase"/>
</dbReference>
<evidence type="ECO:0000313" key="5">
    <source>
        <dbReference type="Proteomes" id="UP000265719"/>
    </source>
</evidence>
<dbReference type="PANTHER" id="PTHR45772">
    <property type="entry name" value="CONSERVED COMPONENT OF ABC TRANSPORTER FOR NATURAL AMINO ACIDS-RELATED"/>
    <property type="match status" value="1"/>
</dbReference>
<dbReference type="PROSITE" id="PS50893">
    <property type="entry name" value="ABC_TRANSPORTER_2"/>
    <property type="match status" value="1"/>
</dbReference>
<keyword evidence="1" id="KW-0813">Transport</keyword>
<dbReference type="RefSeq" id="WP_068690862.1">
    <property type="nucleotide sequence ID" value="NZ_CP063196.1"/>
</dbReference>
<dbReference type="KEGG" id="thao:NI17_011000"/>
<evidence type="ECO:0000256" key="1">
    <source>
        <dbReference type="ARBA" id="ARBA00022448"/>
    </source>
</evidence>
<proteinExistence type="predicted"/>
<evidence type="ECO:0000313" key="4">
    <source>
        <dbReference type="EMBL" id="UOE21573.1"/>
    </source>
</evidence>
<dbReference type="AlphaFoldDB" id="A0A399G7Y0"/>
<dbReference type="Proteomes" id="UP000265719">
    <property type="component" value="Chromosome"/>
</dbReference>
<evidence type="ECO:0000256" key="2">
    <source>
        <dbReference type="ARBA" id="ARBA00022741"/>
    </source>
</evidence>
<dbReference type="CDD" id="cd03219">
    <property type="entry name" value="ABC_Mj1267_LivG_branched"/>
    <property type="match status" value="1"/>
</dbReference>
<dbReference type="PANTHER" id="PTHR45772:SF4">
    <property type="entry name" value="ABC TRANSPORTER ATP-BINDING PROTEIN"/>
    <property type="match status" value="1"/>
</dbReference>
<keyword evidence="5" id="KW-1185">Reference proteome</keyword>
<dbReference type="SMART" id="SM00382">
    <property type="entry name" value="AAA"/>
    <property type="match status" value="1"/>
</dbReference>
<reference evidence="4" key="1">
    <citation type="submission" date="2020-10" db="EMBL/GenBank/DDBJ databases">
        <title>De novo genome project of the cellulose decomposer Thermobifida halotolerans type strain.</title>
        <authorList>
            <person name="Nagy I."/>
            <person name="Horvath B."/>
            <person name="Kukolya J."/>
            <person name="Nagy I."/>
            <person name="Orsini M."/>
        </authorList>
    </citation>
    <scope>NUCLEOTIDE SEQUENCE</scope>
    <source>
        <strain evidence="4">DSM 44931</strain>
    </source>
</reference>
<dbReference type="GO" id="GO:0005524">
    <property type="term" value="F:ATP binding"/>
    <property type="evidence" value="ECO:0007669"/>
    <property type="project" value="UniProtKB-KW"/>
</dbReference>
<dbReference type="Pfam" id="PF00005">
    <property type="entry name" value="ABC_tran"/>
    <property type="match status" value="1"/>
</dbReference>
<dbReference type="InterPro" id="IPR032823">
    <property type="entry name" value="BCA_ABC_TP_C"/>
</dbReference>
<dbReference type="Gene3D" id="3.40.50.300">
    <property type="entry name" value="P-loop containing nucleotide triphosphate hydrolases"/>
    <property type="match status" value="1"/>
</dbReference>
<dbReference type="InterPro" id="IPR051120">
    <property type="entry name" value="ABC_AA/LPS_Transport"/>
</dbReference>